<feature type="domain" description="Novel STAND NTPase 3" evidence="1">
    <location>
        <begin position="74"/>
        <end position="167"/>
    </location>
</feature>
<dbReference type="Gene3D" id="3.40.50.300">
    <property type="entry name" value="P-loop containing nucleotide triphosphate hydrolases"/>
    <property type="match status" value="1"/>
</dbReference>
<dbReference type="RefSeq" id="WP_118200584.1">
    <property type="nucleotide sequence ID" value="NZ_QRIE01000005.1"/>
</dbReference>
<dbReference type="SUPFAM" id="SSF52540">
    <property type="entry name" value="P-loop containing nucleoside triphosphate hydrolases"/>
    <property type="match status" value="1"/>
</dbReference>
<gene>
    <name evidence="2" type="ORF">DW250_05355</name>
</gene>
<protein>
    <recommendedName>
        <fullName evidence="1">Novel STAND NTPase 3 domain-containing protein</fullName>
    </recommendedName>
</protein>
<reference evidence="2 3" key="1">
    <citation type="submission" date="2018-08" db="EMBL/GenBank/DDBJ databases">
        <title>A genome reference for cultivated species of the human gut microbiota.</title>
        <authorList>
            <person name="Zou Y."/>
            <person name="Xue W."/>
            <person name="Luo G."/>
        </authorList>
    </citation>
    <scope>NUCLEOTIDE SEQUENCE [LARGE SCALE GENOMIC DNA]</scope>
    <source>
        <strain evidence="2 3">AM22-1</strain>
    </source>
</reference>
<evidence type="ECO:0000313" key="3">
    <source>
        <dbReference type="Proteomes" id="UP000286501"/>
    </source>
</evidence>
<dbReference type="InterPro" id="IPR049050">
    <property type="entry name" value="nSTAND3"/>
</dbReference>
<dbReference type="Proteomes" id="UP000286501">
    <property type="component" value="Unassembled WGS sequence"/>
</dbReference>
<proteinExistence type="predicted"/>
<dbReference type="InterPro" id="IPR027417">
    <property type="entry name" value="P-loop_NTPase"/>
</dbReference>
<evidence type="ECO:0000313" key="2">
    <source>
        <dbReference type="EMBL" id="RHG67120.1"/>
    </source>
</evidence>
<dbReference type="AlphaFoldDB" id="A0A414TSZ3"/>
<dbReference type="Pfam" id="PF20720">
    <property type="entry name" value="nSTAND3"/>
    <property type="match status" value="1"/>
</dbReference>
<evidence type="ECO:0000259" key="1">
    <source>
        <dbReference type="Pfam" id="PF20720"/>
    </source>
</evidence>
<name>A0A414TSZ3_9BACT</name>
<accession>A0A414TSZ3</accession>
<comment type="caution">
    <text evidence="2">The sequence shown here is derived from an EMBL/GenBank/DDBJ whole genome shotgun (WGS) entry which is preliminary data.</text>
</comment>
<sequence>MNVDFNQIIQRFERGEDLFLADKVRIRIPNAEQRLRGGLDYFVKRYTFGKESHAKWMEKNYRPIVDWMSDNEGRGLLITGGCGLGKTLIAKHILPLLLQDSCRKLVNIFTAQELNTKIDEILKLHIICIDDVGTEELAKIFGNVRCAFSELCDAAEQKGKLLIITTNLTANELEAKYGERTIDRLKAITKFVPFTGKSLRK</sequence>
<organism evidence="2 3">
    <name type="scientific">Segatella copri</name>
    <dbReference type="NCBI Taxonomy" id="165179"/>
    <lineage>
        <taxon>Bacteria</taxon>
        <taxon>Pseudomonadati</taxon>
        <taxon>Bacteroidota</taxon>
        <taxon>Bacteroidia</taxon>
        <taxon>Bacteroidales</taxon>
        <taxon>Prevotellaceae</taxon>
        <taxon>Segatella</taxon>
    </lineage>
</organism>
<dbReference type="EMBL" id="QRIN01000016">
    <property type="protein sequence ID" value="RHG67120.1"/>
    <property type="molecule type" value="Genomic_DNA"/>
</dbReference>